<dbReference type="Proteomes" id="UP000268857">
    <property type="component" value="Unassembled WGS sequence"/>
</dbReference>
<dbReference type="GO" id="GO:0004497">
    <property type="term" value="F:monooxygenase activity"/>
    <property type="evidence" value="ECO:0007669"/>
    <property type="project" value="UniProtKB-ARBA"/>
</dbReference>
<evidence type="ECO:0000259" key="5">
    <source>
        <dbReference type="PROSITE" id="PS51296"/>
    </source>
</evidence>
<evidence type="ECO:0000256" key="3">
    <source>
        <dbReference type="ARBA" id="ARBA00023004"/>
    </source>
</evidence>
<evidence type="ECO:0000313" key="6">
    <source>
        <dbReference type="EMBL" id="RUR84034.1"/>
    </source>
</evidence>
<dbReference type="GO" id="GO:0046872">
    <property type="term" value="F:metal ion binding"/>
    <property type="evidence" value="ECO:0007669"/>
    <property type="project" value="UniProtKB-KW"/>
</dbReference>
<dbReference type="Pfam" id="PF00355">
    <property type="entry name" value="Rieske"/>
    <property type="match status" value="1"/>
</dbReference>
<dbReference type="InterPro" id="IPR036922">
    <property type="entry name" value="Rieske_2Fe-2S_sf"/>
</dbReference>
<proteinExistence type="predicted"/>
<dbReference type="AlphaFoldDB" id="A0A3S0ZUP4"/>
<organism evidence="6 7">
    <name type="scientific">Chlorogloeopsis fritschii PCC 6912</name>
    <dbReference type="NCBI Taxonomy" id="211165"/>
    <lineage>
        <taxon>Bacteria</taxon>
        <taxon>Bacillati</taxon>
        <taxon>Cyanobacteriota</taxon>
        <taxon>Cyanophyceae</taxon>
        <taxon>Nostocales</taxon>
        <taxon>Chlorogloeopsidaceae</taxon>
        <taxon>Chlorogloeopsis</taxon>
    </lineage>
</organism>
<dbReference type="PANTHER" id="PTHR21496:SF23">
    <property type="entry name" value="3-PHENYLPROPIONATE_CINNAMIC ACID DIOXYGENASE FERREDOXIN SUBUNIT"/>
    <property type="match status" value="1"/>
</dbReference>
<keyword evidence="4" id="KW-0411">Iron-sulfur</keyword>
<evidence type="ECO:0000256" key="1">
    <source>
        <dbReference type="ARBA" id="ARBA00022714"/>
    </source>
</evidence>
<reference evidence="6 7" key="1">
    <citation type="journal article" date="2019" name="Genome Biol. Evol.">
        <title>Day and night: Metabolic profiles and evolutionary relationships of six axenic non-marine cyanobacteria.</title>
        <authorList>
            <person name="Will S.E."/>
            <person name="Henke P."/>
            <person name="Boedeker C."/>
            <person name="Huang S."/>
            <person name="Brinkmann H."/>
            <person name="Rohde M."/>
            <person name="Jarek M."/>
            <person name="Friedl T."/>
            <person name="Seufert S."/>
            <person name="Schumacher M."/>
            <person name="Overmann J."/>
            <person name="Neumann-Schaal M."/>
            <person name="Petersen J."/>
        </authorList>
    </citation>
    <scope>NUCLEOTIDE SEQUENCE [LARGE SCALE GENOMIC DNA]</scope>
    <source>
        <strain evidence="6 7">PCC 6912</strain>
    </source>
</reference>
<dbReference type="InterPro" id="IPR017941">
    <property type="entry name" value="Rieske_2Fe-2S"/>
</dbReference>
<dbReference type="EMBL" id="RSCJ01000005">
    <property type="protein sequence ID" value="RUR84034.1"/>
    <property type="molecule type" value="Genomic_DNA"/>
</dbReference>
<dbReference type="OrthoDB" id="9795104at2"/>
<sequence length="118" mass="13220">MSWTKVLSADALSPGGRQVVKVGNRNILLLNHEDQLYAVENACPHLKLSLKKSKVTEDGAIVCPWHRSAFDLRTGEVKEWITWPPVVGKAMSMVSQQKVLPIFPVRVEEGSIWVDVEE</sequence>
<comment type="caution">
    <text evidence="6">The sequence shown here is derived from an EMBL/GenBank/DDBJ whole genome shotgun (WGS) entry which is preliminary data.</text>
</comment>
<evidence type="ECO:0000313" key="7">
    <source>
        <dbReference type="Proteomes" id="UP000268857"/>
    </source>
</evidence>
<dbReference type="PROSITE" id="PS51296">
    <property type="entry name" value="RIESKE"/>
    <property type="match status" value="1"/>
</dbReference>
<gene>
    <name evidence="6" type="ORF">PCC6912_16280</name>
</gene>
<dbReference type="PANTHER" id="PTHR21496">
    <property type="entry name" value="FERREDOXIN-RELATED"/>
    <property type="match status" value="1"/>
</dbReference>
<evidence type="ECO:0000256" key="2">
    <source>
        <dbReference type="ARBA" id="ARBA00022723"/>
    </source>
</evidence>
<name>A0A3S0ZUP4_CHLFR</name>
<dbReference type="SUPFAM" id="SSF50022">
    <property type="entry name" value="ISP domain"/>
    <property type="match status" value="1"/>
</dbReference>
<protein>
    <submittedName>
        <fullName evidence="6">Rubredoxin</fullName>
    </submittedName>
</protein>
<evidence type="ECO:0000256" key="4">
    <source>
        <dbReference type="ARBA" id="ARBA00023014"/>
    </source>
</evidence>
<keyword evidence="7" id="KW-1185">Reference proteome</keyword>
<keyword evidence="1" id="KW-0001">2Fe-2S</keyword>
<keyword evidence="2" id="KW-0479">Metal-binding</keyword>
<dbReference type="RefSeq" id="WP_016873446.1">
    <property type="nucleotide sequence ID" value="NZ_AJLN01000045.1"/>
</dbReference>
<feature type="domain" description="Rieske" evidence="5">
    <location>
        <begin position="3"/>
        <end position="114"/>
    </location>
</feature>
<dbReference type="GO" id="GO:0051537">
    <property type="term" value="F:2 iron, 2 sulfur cluster binding"/>
    <property type="evidence" value="ECO:0007669"/>
    <property type="project" value="UniProtKB-KW"/>
</dbReference>
<accession>A0A3S0ZUP4</accession>
<keyword evidence="3" id="KW-0408">Iron</keyword>
<dbReference type="STRING" id="211165.GCA_000317285_00885"/>
<dbReference type="GO" id="GO:0016705">
    <property type="term" value="F:oxidoreductase activity, acting on paired donors, with incorporation or reduction of molecular oxygen"/>
    <property type="evidence" value="ECO:0007669"/>
    <property type="project" value="UniProtKB-ARBA"/>
</dbReference>
<dbReference type="Gene3D" id="2.102.10.10">
    <property type="entry name" value="Rieske [2Fe-2S] iron-sulphur domain"/>
    <property type="match status" value="1"/>
</dbReference>